<gene>
    <name evidence="1" type="ORF">EAL2_808p06690</name>
</gene>
<evidence type="ECO:0000313" key="2">
    <source>
        <dbReference type="Proteomes" id="UP000019591"/>
    </source>
</evidence>
<dbReference type="PATRIC" id="fig|1286171.3.peg.2852"/>
<dbReference type="HOGENOM" id="CLU_076318_1_1_9"/>
<geneLocation type="plasmid" evidence="1 2">
    <name>EAL2_808p</name>
</geneLocation>
<dbReference type="KEGG" id="eac:EAL2_808p06690"/>
<dbReference type="InterPro" id="IPR007553">
    <property type="entry name" value="2-thiour_desulf"/>
</dbReference>
<dbReference type="Proteomes" id="UP000019591">
    <property type="component" value="Plasmid EAL2_808p"/>
</dbReference>
<sequence length="145" mass="15613">MYIVSSCLAGINCRYDGKSNENKFVIELVKQGKALPVCPEVLGGLPIPRTCCEIIADKNGNKSVIGKDGRDYTTEYELGAEKTFEIAKIVGAKKAILKSKSPSCGCGLIYDGTFSGRLIEGNGLTAELLIRNGIDVYTENNCNNL</sequence>
<keyword evidence="1" id="KW-0614">Plasmid</keyword>
<evidence type="ECO:0000313" key="1">
    <source>
        <dbReference type="EMBL" id="AHM58172.1"/>
    </source>
</evidence>
<dbReference type="PANTHER" id="PTHR30087">
    <property type="entry name" value="INNER MEMBRANE PROTEIN"/>
    <property type="match status" value="1"/>
</dbReference>
<reference evidence="1 2" key="1">
    <citation type="journal article" date="2014" name="Genome Announc.">
        <title>Complete Genome Sequence of Amino Acid-Utilizing Eubacterium acidaminophilum al-2 (DSM 3953).</title>
        <authorList>
            <person name="Poehlein A."/>
            <person name="Andreesen J.R."/>
            <person name="Daniel R."/>
        </authorList>
    </citation>
    <scope>NUCLEOTIDE SEQUENCE [LARGE SCALE GENOMIC DNA]</scope>
    <source>
        <strain evidence="1 2">DSM 3953</strain>
        <plasmid evidence="2">Plasmid EAL2_808p</plasmid>
    </source>
</reference>
<accession>W8TQ02</accession>
<dbReference type="PANTHER" id="PTHR30087:SF1">
    <property type="entry name" value="HYPOTHETICAL CYTOSOLIC PROTEIN"/>
    <property type="match status" value="1"/>
</dbReference>
<dbReference type="OrthoDB" id="9797779at2"/>
<dbReference type="eggNOG" id="COG1683">
    <property type="taxonomic scope" value="Bacteria"/>
</dbReference>
<protein>
    <submittedName>
        <fullName evidence="1">Uncharacterized protein</fullName>
    </submittedName>
</protein>
<keyword evidence="2" id="KW-1185">Reference proteome</keyword>
<dbReference type="RefSeq" id="WP_025437009.1">
    <property type="nucleotide sequence ID" value="NZ_CP007453.1"/>
</dbReference>
<proteinExistence type="predicted"/>
<dbReference type="AlphaFoldDB" id="W8TQ02"/>
<name>W8TQ02_PEPAC</name>
<organism evidence="1 2">
    <name type="scientific">Peptoclostridium acidaminophilum DSM 3953</name>
    <dbReference type="NCBI Taxonomy" id="1286171"/>
    <lineage>
        <taxon>Bacteria</taxon>
        <taxon>Bacillati</taxon>
        <taxon>Bacillota</taxon>
        <taxon>Clostridia</taxon>
        <taxon>Peptostreptococcales</taxon>
        <taxon>Peptoclostridiaceae</taxon>
        <taxon>Peptoclostridium</taxon>
    </lineage>
</organism>
<dbReference type="Pfam" id="PF04463">
    <property type="entry name" value="2-thiour_desulf"/>
    <property type="match status" value="1"/>
</dbReference>
<dbReference type="EMBL" id="CP007453">
    <property type="protein sequence ID" value="AHM58172.1"/>
    <property type="molecule type" value="Genomic_DNA"/>
</dbReference>